<feature type="transmembrane region" description="Helical" evidence="6">
    <location>
        <begin position="40"/>
        <end position="58"/>
    </location>
</feature>
<comment type="caution">
    <text evidence="7">The sequence shown here is derived from an EMBL/GenBank/DDBJ whole genome shotgun (WGS) entry which is preliminary data.</text>
</comment>
<dbReference type="PANTHER" id="PTHR11101:SF80">
    <property type="entry name" value="PHOSPHATE TRANSPORTER"/>
    <property type="match status" value="1"/>
</dbReference>
<feature type="transmembrane region" description="Helical" evidence="6">
    <location>
        <begin position="282"/>
        <end position="304"/>
    </location>
</feature>
<comment type="subcellular location">
    <subcellularLocation>
        <location evidence="1">Membrane</location>
        <topology evidence="1">Multi-pass membrane protein</topology>
    </subcellularLocation>
</comment>
<proteinExistence type="predicted"/>
<dbReference type="AlphaFoldDB" id="A0A117L2S5"/>
<dbReference type="PATRIC" id="fig|93930.3.peg.1187"/>
<gene>
    <name evidence="7" type="ORF">XD57_0402</name>
</gene>
<feature type="transmembrane region" description="Helical" evidence="6">
    <location>
        <begin position="127"/>
        <end position="150"/>
    </location>
</feature>
<accession>A0A117L2S5</accession>
<dbReference type="GO" id="GO:0005315">
    <property type="term" value="F:phosphate transmembrane transporter activity"/>
    <property type="evidence" value="ECO:0007669"/>
    <property type="project" value="InterPro"/>
</dbReference>
<protein>
    <submittedName>
        <fullName evidence="7">Phosphate transporter</fullName>
    </submittedName>
</protein>
<evidence type="ECO:0000256" key="3">
    <source>
        <dbReference type="ARBA" id="ARBA00022692"/>
    </source>
</evidence>
<dbReference type="PANTHER" id="PTHR11101">
    <property type="entry name" value="PHOSPHATE TRANSPORTER"/>
    <property type="match status" value="1"/>
</dbReference>
<dbReference type="Proteomes" id="UP000058636">
    <property type="component" value="Unassembled WGS sequence"/>
</dbReference>
<evidence type="ECO:0000256" key="6">
    <source>
        <dbReference type="SAM" id="Phobius"/>
    </source>
</evidence>
<evidence type="ECO:0000313" key="7">
    <source>
        <dbReference type="EMBL" id="KUK23486.1"/>
    </source>
</evidence>
<dbReference type="Pfam" id="PF01384">
    <property type="entry name" value="PHO4"/>
    <property type="match status" value="1"/>
</dbReference>
<feature type="transmembrane region" description="Helical" evidence="6">
    <location>
        <begin position="162"/>
        <end position="180"/>
    </location>
</feature>
<dbReference type="RefSeq" id="WP_334099933.1">
    <property type="nucleotide sequence ID" value="NZ_DAITJQ010000001.1"/>
</dbReference>
<feature type="transmembrane region" description="Helical" evidence="6">
    <location>
        <begin position="200"/>
        <end position="221"/>
    </location>
</feature>
<dbReference type="GO" id="GO:0035435">
    <property type="term" value="P:phosphate ion transmembrane transport"/>
    <property type="evidence" value="ECO:0007669"/>
    <property type="project" value="TreeGrafter"/>
</dbReference>
<dbReference type="InterPro" id="IPR001204">
    <property type="entry name" value="Phos_transporter"/>
</dbReference>
<dbReference type="EMBL" id="LGFG01000020">
    <property type="protein sequence ID" value="KUK23486.1"/>
    <property type="molecule type" value="Genomic_DNA"/>
</dbReference>
<keyword evidence="5 6" id="KW-0472">Membrane</keyword>
<keyword evidence="3 6" id="KW-0812">Transmembrane</keyword>
<name>A0A117L2S5_9THEM</name>
<reference evidence="7 8" key="1">
    <citation type="journal article" date="2015" name="MBio">
        <title>Genome-Resolved Metagenomic Analysis Reveals Roles for Candidate Phyla and Other Microbial Community Members in Biogeochemical Transformations in Oil Reservoirs.</title>
        <authorList>
            <person name="Hu P."/>
            <person name="Tom L."/>
            <person name="Singh A."/>
            <person name="Thomas B.C."/>
            <person name="Baker B.J."/>
            <person name="Piceno Y.M."/>
            <person name="Andersen G.L."/>
            <person name="Banfield J.F."/>
        </authorList>
    </citation>
    <scope>NUCLEOTIDE SEQUENCE [LARGE SCALE GENOMIC DNA]</scope>
    <source>
        <strain evidence="7">46_26</strain>
    </source>
</reference>
<evidence type="ECO:0000256" key="2">
    <source>
        <dbReference type="ARBA" id="ARBA00022448"/>
    </source>
</evidence>
<organism evidence="7 8">
    <name type="scientific">Thermotoga petrophila</name>
    <dbReference type="NCBI Taxonomy" id="93929"/>
    <lineage>
        <taxon>Bacteria</taxon>
        <taxon>Thermotogati</taxon>
        <taxon>Thermotogota</taxon>
        <taxon>Thermotogae</taxon>
        <taxon>Thermotogales</taxon>
        <taxon>Thermotogaceae</taxon>
        <taxon>Thermotoga</taxon>
    </lineage>
</organism>
<evidence type="ECO:0000256" key="4">
    <source>
        <dbReference type="ARBA" id="ARBA00022989"/>
    </source>
</evidence>
<keyword evidence="4 6" id="KW-1133">Transmembrane helix</keyword>
<evidence type="ECO:0000313" key="8">
    <source>
        <dbReference type="Proteomes" id="UP000058636"/>
    </source>
</evidence>
<keyword evidence="2" id="KW-0813">Transport</keyword>
<dbReference type="GO" id="GO:0016020">
    <property type="term" value="C:membrane"/>
    <property type="evidence" value="ECO:0007669"/>
    <property type="project" value="UniProtKB-SubCell"/>
</dbReference>
<evidence type="ECO:0000256" key="1">
    <source>
        <dbReference type="ARBA" id="ARBA00004141"/>
    </source>
</evidence>
<sequence>MFILLLPSLFLGWSLGANDAANVFGPFVGSGLISYRKATIVASIFVILGSVLGGARGLQNISSLSTSDLLLSSIAVLSGALTVTIMTKLGIPVSTSQAVVGGIIGANVTVMGIGGIDFSALTKILTVWFLTPVGAFFLSLIFYPALSFLFRRIPSIQIQDRVIKISAWIIGAYGAFSLGANNVANVTGVFAGKILTIEQAAFLGGISIAIGILTYSKNVMLTVGKNLIELDHFTSLIAVLSQAMVVWIFSLIGIPVSSSQAIVGAVLGAGYSKGMNLGNKKVLIRILSGWFLTPAVSGTLSFLLTSLIK</sequence>
<feature type="transmembrane region" description="Helical" evidence="6">
    <location>
        <begin position="70"/>
        <end position="91"/>
    </location>
</feature>
<evidence type="ECO:0000256" key="5">
    <source>
        <dbReference type="ARBA" id="ARBA00023136"/>
    </source>
</evidence>